<feature type="transmembrane region" description="Helical" evidence="6">
    <location>
        <begin position="130"/>
        <end position="155"/>
    </location>
</feature>
<keyword evidence="5 6" id="KW-0472">Membrane</keyword>
<keyword evidence="3 6" id="KW-0812">Transmembrane</keyword>
<dbReference type="EMBL" id="CP046996">
    <property type="protein sequence ID" value="QHA01206.1"/>
    <property type="molecule type" value="Genomic_DNA"/>
</dbReference>
<evidence type="ECO:0000256" key="3">
    <source>
        <dbReference type="ARBA" id="ARBA00022692"/>
    </source>
</evidence>
<dbReference type="GO" id="GO:0005436">
    <property type="term" value="F:sodium:phosphate symporter activity"/>
    <property type="evidence" value="ECO:0007669"/>
    <property type="project" value="InterPro"/>
</dbReference>
<evidence type="ECO:0000313" key="7">
    <source>
        <dbReference type="EMBL" id="QHA01206.1"/>
    </source>
</evidence>
<evidence type="ECO:0000256" key="6">
    <source>
        <dbReference type="SAM" id="Phobius"/>
    </source>
</evidence>
<organism evidence="7 8">
    <name type="scientific">Dehalobacter restrictus</name>
    <dbReference type="NCBI Taxonomy" id="55583"/>
    <lineage>
        <taxon>Bacteria</taxon>
        <taxon>Bacillati</taxon>
        <taxon>Bacillota</taxon>
        <taxon>Clostridia</taxon>
        <taxon>Eubacteriales</taxon>
        <taxon>Desulfitobacteriaceae</taxon>
        <taxon>Dehalobacter</taxon>
    </lineage>
</organism>
<evidence type="ECO:0000256" key="4">
    <source>
        <dbReference type="ARBA" id="ARBA00022989"/>
    </source>
</evidence>
<dbReference type="InterPro" id="IPR003841">
    <property type="entry name" value="Na/Pi_transpt"/>
</dbReference>
<feature type="transmembrane region" description="Helical" evidence="6">
    <location>
        <begin position="278"/>
        <end position="297"/>
    </location>
</feature>
<feature type="transmembrane region" description="Helical" evidence="6">
    <location>
        <begin position="210"/>
        <end position="231"/>
    </location>
</feature>
<evidence type="ECO:0000313" key="8">
    <source>
        <dbReference type="Proteomes" id="UP000430508"/>
    </source>
</evidence>
<protein>
    <submittedName>
        <fullName evidence="7">Na/Pi cotransporter family protein</fullName>
    </submittedName>
</protein>
<evidence type="ECO:0000256" key="1">
    <source>
        <dbReference type="ARBA" id="ARBA00004651"/>
    </source>
</evidence>
<accession>A0A857DM66</accession>
<dbReference type="GO" id="GO:0005886">
    <property type="term" value="C:plasma membrane"/>
    <property type="evidence" value="ECO:0007669"/>
    <property type="project" value="UniProtKB-SubCell"/>
</dbReference>
<evidence type="ECO:0000256" key="5">
    <source>
        <dbReference type="ARBA" id="ARBA00023136"/>
    </source>
</evidence>
<feature type="transmembrane region" description="Helical" evidence="6">
    <location>
        <begin position="237"/>
        <end position="257"/>
    </location>
</feature>
<dbReference type="AlphaFoldDB" id="A0A857DM66"/>
<dbReference type="RefSeq" id="WP_019226168.1">
    <property type="nucleotide sequence ID" value="NZ_CP046996.1"/>
</dbReference>
<dbReference type="GO" id="GO:0044341">
    <property type="term" value="P:sodium-dependent phosphate transport"/>
    <property type="evidence" value="ECO:0007669"/>
    <property type="project" value="InterPro"/>
</dbReference>
<gene>
    <name evidence="7" type="ORF">GQ588_11450</name>
</gene>
<sequence length="305" mass="33166">MLVPICFTFLGLMILLTGIKILRDGLEKFTGSYFQLVLQRFTATTGRGFISGILATSILQSSTALTVMAISFVDAGLLSFQNTFGLILGSNIGSTVTPQLLSLPLKDFAIWLVPPGFLGFWLLKGKIKFFCYALAGLGLMFFSLSVLESAMIPLASTSYFQERLLHLNSSYLESIVAGTVLSAALHSSSATAGLVMVLTERGWLDLPTSLAFIFGANIGTCFTALIVSAFTSRSAQWVALFHVFVNVFGVLMFYPLLDPLTEMIRFLGGSLSRQIANGHTIFNILSSLMVLPLLPYISRLLARSR</sequence>
<dbReference type="PANTHER" id="PTHR10010">
    <property type="entry name" value="SOLUTE CARRIER FAMILY 34 SODIUM PHOSPHATE , MEMBER 2-RELATED"/>
    <property type="match status" value="1"/>
</dbReference>
<keyword evidence="4 6" id="KW-1133">Transmembrane helix</keyword>
<keyword evidence="2" id="KW-1003">Cell membrane</keyword>
<proteinExistence type="predicted"/>
<comment type="subcellular location">
    <subcellularLocation>
        <location evidence="1">Cell membrane</location>
        <topology evidence="1">Multi-pass membrane protein</topology>
    </subcellularLocation>
</comment>
<feature type="transmembrane region" description="Helical" evidence="6">
    <location>
        <begin position="108"/>
        <end position="123"/>
    </location>
</feature>
<dbReference type="Proteomes" id="UP000430508">
    <property type="component" value="Chromosome"/>
</dbReference>
<dbReference type="PANTHER" id="PTHR10010:SF46">
    <property type="entry name" value="SODIUM-DEPENDENT PHOSPHATE TRANSPORT PROTEIN 2B"/>
    <property type="match status" value="1"/>
</dbReference>
<name>A0A857DM66_9FIRM</name>
<dbReference type="NCBIfam" id="NF037997">
    <property type="entry name" value="Na_Pi_symport"/>
    <property type="match status" value="1"/>
</dbReference>
<feature type="transmembrane region" description="Helical" evidence="6">
    <location>
        <begin position="37"/>
        <end position="59"/>
    </location>
</feature>
<dbReference type="Pfam" id="PF02690">
    <property type="entry name" value="Na_Pi_cotrans"/>
    <property type="match status" value="2"/>
</dbReference>
<evidence type="ECO:0000256" key="2">
    <source>
        <dbReference type="ARBA" id="ARBA00022475"/>
    </source>
</evidence>
<reference evidence="7 8" key="1">
    <citation type="submission" date="2019-12" db="EMBL/GenBank/DDBJ databases">
        <title>Sequence classification of anaerobic respiratory reductive dehalogenases: First we see many, then we see few.</title>
        <authorList>
            <person name="Molenda O."/>
            <person name="Puentes Jacome L.A."/>
            <person name="Cao X."/>
            <person name="Nesbo C.L."/>
            <person name="Tang S."/>
            <person name="Morson N."/>
            <person name="Patron J."/>
            <person name="Lomheim L."/>
            <person name="Wishart D.S."/>
            <person name="Edwards E.A."/>
        </authorList>
    </citation>
    <scope>NUCLEOTIDE SEQUENCE [LARGE SCALE GENOMIC DNA]</scope>
    <source>
        <strain evidence="7 8">12DCA</strain>
    </source>
</reference>